<dbReference type="GO" id="GO:0000166">
    <property type="term" value="F:nucleotide binding"/>
    <property type="evidence" value="ECO:0007669"/>
    <property type="project" value="InterPro"/>
</dbReference>
<evidence type="ECO:0000256" key="1">
    <source>
        <dbReference type="ARBA" id="ARBA00010928"/>
    </source>
</evidence>
<evidence type="ECO:0000259" key="2">
    <source>
        <dbReference type="Pfam" id="PF01408"/>
    </source>
</evidence>
<name>A0A329MSU2_9BACL</name>
<gene>
    <name evidence="4" type="ORF">DQG23_13160</name>
</gene>
<dbReference type="InterPro" id="IPR004104">
    <property type="entry name" value="Gfo/Idh/MocA-like_OxRdtase_C"/>
</dbReference>
<dbReference type="InterPro" id="IPR051450">
    <property type="entry name" value="Gfo/Idh/MocA_Oxidoreductases"/>
</dbReference>
<dbReference type="EMBL" id="QMFB01000006">
    <property type="protein sequence ID" value="RAV21027.1"/>
    <property type="molecule type" value="Genomic_DNA"/>
</dbReference>
<dbReference type="OrthoDB" id="9781031at2"/>
<dbReference type="PANTHER" id="PTHR43377:SF2">
    <property type="entry name" value="BINDING ROSSMANN FOLD OXIDOREDUCTASE, PUTATIVE (AFU_ORTHOLOGUE AFUA_4G00560)-RELATED"/>
    <property type="match status" value="1"/>
</dbReference>
<dbReference type="Pfam" id="PF02894">
    <property type="entry name" value="GFO_IDH_MocA_C"/>
    <property type="match status" value="1"/>
</dbReference>
<feature type="domain" description="Gfo/Idh/MocA-like oxidoreductase N-terminal" evidence="2">
    <location>
        <begin position="3"/>
        <end position="123"/>
    </location>
</feature>
<comment type="caution">
    <text evidence="4">The sequence shown here is derived from an EMBL/GenBank/DDBJ whole genome shotgun (WGS) entry which is preliminary data.</text>
</comment>
<dbReference type="PANTHER" id="PTHR43377">
    <property type="entry name" value="BILIVERDIN REDUCTASE A"/>
    <property type="match status" value="1"/>
</dbReference>
<sequence length="405" mass="45060">MKKVVLVGAGGRAFYMFAKPLATELKGIVDFCGVYDHNPVRAKLLGDECGVAVYSGFAEMLEACKPEIVVVATPDNTHHTFIIEALEAGCDVISEKPMTIDAEKCRAILEAEKRTGRNVTVTFNLRFMPYFARIKQLLADNAIGSIRHVALEYFLDRSHGADYFRRWHAEMDKSGGLLVHKSTHHFDIINWWVDSHPEHVHAYGTRTFYGPTRTERGERCSTCEYTKTCEFYVDFSQQDFANRHYLQAEKEDGYIRDRCVFHDRIDICDTMSVNVKYENDALLTYSLVTYSPEEGWTATINGTDGRMEVSCMYSGPLAEKEAYSIRIIKPSGETITEDVPIVEGGHGGGDEKLRAMLFEGGIEDPLGQQAGSTAGAMSLLIGAAANRSIAENKSFSIAELSALPS</sequence>
<protein>
    <submittedName>
        <fullName evidence="4">Gfo/Idh/MocA family oxidoreductase</fullName>
    </submittedName>
</protein>
<dbReference type="Proteomes" id="UP000250369">
    <property type="component" value="Unassembled WGS sequence"/>
</dbReference>
<dbReference type="AlphaFoldDB" id="A0A329MSU2"/>
<accession>A0A329MSU2</accession>
<dbReference type="SUPFAM" id="SSF51735">
    <property type="entry name" value="NAD(P)-binding Rossmann-fold domains"/>
    <property type="match status" value="1"/>
</dbReference>
<evidence type="ECO:0000313" key="5">
    <source>
        <dbReference type="Proteomes" id="UP000250369"/>
    </source>
</evidence>
<evidence type="ECO:0000259" key="3">
    <source>
        <dbReference type="Pfam" id="PF02894"/>
    </source>
</evidence>
<comment type="similarity">
    <text evidence="1">Belongs to the Gfo/Idh/MocA family.</text>
</comment>
<proteinExistence type="inferred from homology"/>
<feature type="domain" description="Gfo/Idh/MocA-like oxidoreductase C-terminal" evidence="3">
    <location>
        <begin position="135"/>
        <end position="393"/>
    </location>
</feature>
<dbReference type="InterPro" id="IPR000683">
    <property type="entry name" value="Gfo/Idh/MocA-like_OxRdtase_N"/>
</dbReference>
<dbReference type="Gene3D" id="3.30.360.10">
    <property type="entry name" value="Dihydrodipicolinate Reductase, domain 2"/>
    <property type="match status" value="1"/>
</dbReference>
<organism evidence="4 5">
    <name type="scientific">Paenibacillus contaminans</name>
    <dbReference type="NCBI Taxonomy" id="450362"/>
    <lineage>
        <taxon>Bacteria</taxon>
        <taxon>Bacillati</taxon>
        <taxon>Bacillota</taxon>
        <taxon>Bacilli</taxon>
        <taxon>Bacillales</taxon>
        <taxon>Paenibacillaceae</taxon>
        <taxon>Paenibacillus</taxon>
    </lineage>
</organism>
<evidence type="ECO:0000313" key="4">
    <source>
        <dbReference type="EMBL" id="RAV21027.1"/>
    </source>
</evidence>
<dbReference type="Pfam" id="PF01408">
    <property type="entry name" value="GFO_IDH_MocA"/>
    <property type="match status" value="1"/>
</dbReference>
<dbReference type="RefSeq" id="WP_113031307.1">
    <property type="nucleotide sequence ID" value="NZ_QMFB01000006.1"/>
</dbReference>
<keyword evidence="5" id="KW-1185">Reference proteome</keyword>
<dbReference type="SUPFAM" id="SSF55347">
    <property type="entry name" value="Glyceraldehyde-3-phosphate dehydrogenase-like, C-terminal domain"/>
    <property type="match status" value="1"/>
</dbReference>
<dbReference type="Gene3D" id="3.40.50.720">
    <property type="entry name" value="NAD(P)-binding Rossmann-like Domain"/>
    <property type="match status" value="1"/>
</dbReference>
<reference evidence="4 5" key="1">
    <citation type="journal article" date="2009" name="Int. J. Syst. Evol. Microbiol.">
        <title>Paenibacillus contaminans sp. nov., isolated from a contaminated laboratory plate.</title>
        <authorList>
            <person name="Chou J.H."/>
            <person name="Lee J.H."/>
            <person name="Lin M.C."/>
            <person name="Chang P.S."/>
            <person name="Arun A.B."/>
            <person name="Young C.C."/>
            <person name="Chen W.M."/>
        </authorList>
    </citation>
    <scope>NUCLEOTIDE SEQUENCE [LARGE SCALE GENOMIC DNA]</scope>
    <source>
        <strain evidence="4 5">CKOBP-6</strain>
    </source>
</reference>
<dbReference type="InterPro" id="IPR036291">
    <property type="entry name" value="NAD(P)-bd_dom_sf"/>
</dbReference>